<name>A0AAN6N0V7_9PEZI</name>
<gene>
    <name evidence="2" type="ORF">QBC46DRAFT_411986</name>
</gene>
<proteinExistence type="predicted"/>
<evidence type="ECO:0000313" key="2">
    <source>
        <dbReference type="EMBL" id="KAK3936536.1"/>
    </source>
</evidence>
<accession>A0AAN6N0V7</accession>
<comment type="caution">
    <text evidence="2">The sequence shown here is derived from an EMBL/GenBank/DDBJ whole genome shotgun (WGS) entry which is preliminary data.</text>
</comment>
<evidence type="ECO:0000313" key="3">
    <source>
        <dbReference type="Proteomes" id="UP001303473"/>
    </source>
</evidence>
<feature type="compositionally biased region" description="Polar residues" evidence="1">
    <location>
        <begin position="99"/>
        <end position="117"/>
    </location>
</feature>
<dbReference type="AlphaFoldDB" id="A0AAN6N0V7"/>
<organism evidence="2 3">
    <name type="scientific">Diplogelasinospora grovesii</name>
    <dbReference type="NCBI Taxonomy" id="303347"/>
    <lineage>
        <taxon>Eukaryota</taxon>
        <taxon>Fungi</taxon>
        <taxon>Dikarya</taxon>
        <taxon>Ascomycota</taxon>
        <taxon>Pezizomycotina</taxon>
        <taxon>Sordariomycetes</taxon>
        <taxon>Sordariomycetidae</taxon>
        <taxon>Sordariales</taxon>
        <taxon>Diplogelasinosporaceae</taxon>
        <taxon>Diplogelasinospora</taxon>
    </lineage>
</organism>
<dbReference type="Proteomes" id="UP001303473">
    <property type="component" value="Unassembled WGS sequence"/>
</dbReference>
<dbReference type="EMBL" id="MU853880">
    <property type="protein sequence ID" value="KAK3936536.1"/>
    <property type="molecule type" value="Genomic_DNA"/>
</dbReference>
<reference evidence="3" key="1">
    <citation type="journal article" date="2023" name="Mol. Phylogenet. Evol.">
        <title>Genome-scale phylogeny and comparative genomics of the fungal order Sordariales.</title>
        <authorList>
            <person name="Hensen N."/>
            <person name="Bonometti L."/>
            <person name="Westerberg I."/>
            <person name="Brannstrom I.O."/>
            <person name="Guillou S."/>
            <person name="Cros-Aarteil S."/>
            <person name="Calhoun S."/>
            <person name="Haridas S."/>
            <person name="Kuo A."/>
            <person name="Mondo S."/>
            <person name="Pangilinan J."/>
            <person name="Riley R."/>
            <person name="LaButti K."/>
            <person name="Andreopoulos B."/>
            <person name="Lipzen A."/>
            <person name="Chen C."/>
            <person name="Yan M."/>
            <person name="Daum C."/>
            <person name="Ng V."/>
            <person name="Clum A."/>
            <person name="Steindorff A."/>
            <person name="Ohm R.A."/>
            <person name="Martin F."/>
            <person name="Silar P."/>
            <person name="Natvig D.O."/>
            <person name="Lalanne C."/>
            <person name="Gautier V."/>
            <person name="Ament-Velasquez S.L."/>
            <person name="Kruys A."/>
            <person name="Hutchinson M.I."/>
            <person name="Powell A.J."/>
            <person name="Barry K."/>
            <person name="Miller A.N."/>
            <person name="Grigoriev I.V."/>
            <person name="Debuchy R."/>
            <person name="Gladieux P."/>
            <person name="Hiltunen Thoren M."/>
            <person name="Johannesson H."/>
        </authorList>
    </citation>
    <scope>NUCLEOTIDE SEQUENCE [LARGE SCALE GENOMIC DNA]</scope>
    <source>
        <strain evidence="3">CBS 340.73</strain>
    </source>
</reference>
<protein>
    <submittedName>
        <fullName evidence="2">Uncharacterized protein</fullName>
    </submittedName>
</protein>
<evidence type="ECO:0000256" key="1">
    <source>
        <dbReference type="SAM" id="MobiDB-lite"/>
    </source>
</evidence>
<feature type="region of interest" description="Disordered" evidence="1">
    <location>
        <begin position="99"/>
        <end position="120"/>
    </location>
</feature>
<sequence>MWLFGTSSTNYRRQPKIGTVDRAKKVHLLTPKGIIGGEGTTAALNHSDNSKINMVDGEERWTAFCAPLKGGPDWKSLVKTLSWDNRGLVESFGRSSCGFTRRSSQLESPSSRRNSPFSAPPSHLLAKALAKGAIDMPGYNTRAEPFFNTELGMPAVKHKPVFQQTVESGEQPVKSDKPLTAHQLDNNSGKLRKAGELPVDSSRTITAEETCRPLTVTLSRTEIDRFSNAKEENYRETVRDQAARHRPKSSVYQRYYRSAHMNAVVQDAFLGHGTESPYLVLLNHIGLQYDENALTEVSDRGSAEVLAHMLPPRASREKERRRARQAQLLSIYGP</sequence>
<keyword evidence="3" id="KW-1185">Reference proteome</keyword>